<evidence type="ECO:0000313" key="2">
    <source>
        <dbReference type="EMBL" id="KAF2218187.1"/>
    </source>
</evidence>
<proteinExistence type="predicted"/>
<dbReference type="EMBL" id="ML992570">
    <property type="protein sequence ID" value="KAF2218187.1"/>
    <property type="molecule type" value="Genomic_DNA"/>
</dbReference>
<keyword evidence="3" id="KW-1185">Reference proteome</keyword>
<evidence type="ECO:0000313" key="3">
    <source>
        <dbReference type="Proteomes" id="UP000799538"/>
    </source>
</evidence>
<evidence type="ECO:0008006" key="4">
    <source>
        <dbReference type="Google" id="ProtNLM"/>
    </source>
</evidence>
<accession>A0A6A6FXL6</accession>
<name>A0A6A6FXL6_9PEZI</name>
<reference evidence="3" key="1">
    <citation type="journal article" date="2020" name="Stud. Mycol.">
        <title>101 Dothideomycetes genomes: A test case for predicting lifestyles and emergence of pathogens.</title>
        <authorList>
            <person name="Haridas S."/>
            <person name="Albert R."/>
            <person name="Binder M."/>
            <person name="Bloem J."/>
            <person name="LaButti K."/>
            <person name="Salamov A."/>
            <person name="Andreopoulos B."/>
            <person name="Baker S."/>
            <person name="Barry K."/>
            <person name="Bills G."/>
            <person name="Bluhm B."/>
            <person name="Cannon C."/>
            <person name="Castanera R."/>
            <person name="Culley D."/>
            <person name="Daum C."/>
            <person name="Ezra D."/>
            <person name="Gonzalez J."/>
            <person name="Henrissat B."/>
            <person name="Kuo A."/>
            <person name="Liang C."/>
            <person name="Lipzen A."/>
            <person name="Lutzoni F."/>
            <person name="Magnuson J."/>
            <person name="Mondo S."/>
            <person name="Nolan M."/>
            <person name="Ohm R."/>
            <person name="Pangilinan J."/>
            <person name="Park H.-J."/>
            <person name="Ramirez L."/>
            <person name="Alfaro M."/>
            <person name="Sun H."/>
            <person name="Tritt A."/>
            <person name="Yoshinaga Y."/>
            <person name="Zwiers L.-H."/>
            <person name="Turgeon B."/>
            <person name="Goodwin S."/>
            <person name="Spatafora J."/>
            <person name="Crous P."/>
            <person name="Grigoriev I."/>
        </authorList>
    </citation>
    <scope>NUCLEOTIDE SEQUENCE [LARGE SCALE GENOMIC DNA]</scope>
    <source>
        <strain evidence="3">CECT 20119</strain>
    </source>
</reference>
<dbReference type="AlphaFoldDB" id="A0A6A6FXL6"/>
<feature type="chain" id="PRO_5025389180" description="Secreted protein" evidence="1">
    <location>
        <begin position="20"/>
        <end position="180"/>
    </location>
</feature>
<feature type="signal peptide" evidence="1">
    <location>
        <begin position="1"/>
        <end position="19"/>
    </location>
</feature>
<gene>
    <name evidence="2" type="ORF">BDZ85DRAFT_124761</name>
</gene>
<sequence length="180" mass="20081">MKLHVLIWALRPLVSLVVSRTSRTLHVFVNSSLLPGAWKDSFGFCRPLRILLGSFNTSRQFCRLFVQSFKRDRLDGFMLPVMLVRGAFAMLVASVMPPCDCSKHAGVSLAAGSGSKYFTRSSRGVPSWNPIVVFNPSTCSARGSLYMSLFVICSTPVRPFRGLLRLLRCHHLDLRCKATT</sequence>
<keyword evidence="1" id="KW-0732">Signal</keyword>
<evidence type="ECO:0000256" key="1">
    <source>
        <dbReference type="SAM" id="SignalP"/>
    </source>
</evidence>
<organism evidence="2 3">
    <name type="scientific">Elsinoe ampelina</name>
    <dbReference type="NCBI Taxonomy" id="302913"/>
    <lineage>
        <taxon>Eukaryota</taxon>
        <taxon>Fungi</taxon>
        <taxon>Dikarya</taxon>
        <taxon>Ascomycota</taxon>
        <taxon>Pezizomycotina</taxon>
        <taxon>Dothideomycetes</taxon>
        <taxon>Dothideomycetidae</taxon>
        <taxon>Myriangiales</taxon>
        <taxon>Elsinoaceae</taxon>
        <taxon>Elsinoe</taxon>
    </lineage>
</organism>
<dbReference type="Proteomes" id="UP000799538">
    <property type="component" value="Unassembled WGS sequence"/>
</dbReference>
<protein>
    <recommendedName>
        <fullName evidence="4">Secreted protein</fullName>
    </recommendedName>
</protein>